<comment type="caution">
    <text evidence="1">The sequence shown here is derived from an EMBL/GenBank/DDBJ whole genome shotgun (WGS) entry which is preliminary data.</text>
</comment>
<organism evidence="1 2">
    <name type="scientific">Nicotiana attenuata</name>
    <name type="common">Coyote tobacco</name>
    <dbReference type="NCBI Taxonomy" id="49451"/>
    <lineage>
        <taxon>Eukaryota</taxon>
        <taxon>Viridiplantae</taxon>
        <taxon>Streptophyta</taxon>
        <taxon>Embryophyta</taxon>
        <taxon>Tracheophyta</taxon>
        <taxon>Spermatophyta</taxon>
        <taxon>Magnoliopsida</taxon>
        <taxon>eudicotyledons</taxon>
        <taxon>Gunneridae</taxon>
        <taxon>Pentapetalae</taxon>
        <taxon>asterids</taxon>
        <taxon>lamiids</taxon>
        <taxon>Solanales</taxon>
        <taxon>Solanaceae</taxon>
        <taxon>Nicotianoideae</taxon>
        <taxon>Nicotianeae</taxon>
        <taxon>Nicotiana</taxon>
    </lineage>
</organism>
<evidence type="ECO:0000313" key="1">
    <source>
        <dbReference type="EMBL" id="OIT08628.1"/>
    </source>
</evidence>
<dbReference type="Gramene" id="OIT08628">
    <property type="protein sequence ID" value="OIT08628"/>
    <property type="gene ID" value="A4A49_12891"/>
</dbReference>
<name>A0A1J6IWI0_NICAT</name>
<keyword evidence="2" id="KW-1185">Reference proteome</keyword>
<dbReference type="Proteomes" id="UP000187609">
    <property type="component" value="Unassembled WGS sequence"/>
</dbReference>
<accession>A0A1J6IWI0</accession>
<gene>
    <name evidence="1" type="ORF">A4A49_12891</name>
</gene>
<sequence>MIMLYDKSAGFLPQVRRRAEQFCQIKEGFLLKYMEIGTDKQDQDSETQFLEMLSSECQDMVVSGHTDRLLRKVLWLSEELVLVHSHLF</sequence>
<evidence type="ECO:0000313" key="2">
    <source>
        <dbReference type="Proteomes" id="UP000187609"/>
    </source>
</evidence>
<proteinExistence type="predicted"/>
<dbReference type="AlphaFoldDB" id="A0A1J6IWI0"/>
<dbReference type="EMBL" id="MJEQ01037183">
    <property type="protein sequence ID" value="OIT08628.1"/>
    <property type="molecule type" value="Genomic_DNA"/>
</dbReference>
<protein>
    <submittedName>
        <fullName evidence="1">Uncharacterized protein</fullName>
    </submittedName>
</protein>
<reference evidence="1" key="1">
    <citation type="submission" date="2016-11" db="EMBL/GenBank/DDBJ databases">
        <title>The genome of Nicotiana attenuata.</title>
        <authorList>
            <person name="Xu S."/>
            <person name="Brockmoeller T."/>
            <person name="Gaquerel E."/>
            <person name="Navarro A."/>
            <person name="Kuhl H."/>
            <person name="Gase K."/>
            <person name="Ling Z."/>
            <person name="Zhou W."/>
            <person name="Kreitzer C."/>
            <person name="Stanke M."/>
            <person name="Tang H."/>
            <person name="Lyons E."/>
            <person name="Pandey P."/>
            <person name="Pandey S.P."/>
            <person name="Timmermann B."/>
            <person name="Baldwin I.T."/>
        </authorList>
    </citation>
    <scope>NUCLEOTIDE SEQUENCE [LARGE SCALE GENOMIC DNA]</scope>
    <source>
        <strain evidence="1">UT</strain>
    </source>
</reference>